<reference evidence="1" key="1">
    <citation type="submission" date="2020-04" db="EMBL/GenBank/DDBJ databases">
        <authorList>
            <person name="Chiriac C."/>
            <person name="Salcher M."/>
            <person name="Ghai R."/>
            <person name="Kavagutti S V."/>
        </authorList>
    </citation>
    <scope>NUCLEOTIDE SEQUENCE</scope>
</reference>
<proteinExistence type="predicted"/>
<protein>
    <submittedName>
        <fullName evidence="1">Uncharacterized protein</fullName>
    </submittedName>
</protein>
<organism evidence="1">
    <name type="scientific">uncultured Caudovirales phage</name>
    <dbReference type="NCBI Taxonomy" id="2100421"/>
    <lineage>
        <taxon>Viruses</taxon>
        <taxon>Duplodnaviria</taxon>
        <taxon>Heunggongvirae</taxon>
        <taxon>Uroviricota</taxon>
        <taxon>Caudoviricetes</taxon>
        <taxon>Peduoviridae</taxon>
        <taxon>Maltschvirus</taxon>
        <taxon>Maltschvirus maltsch</taxon>
    </lineage>
</organism>
<sequence length="94" mass="10000">MTREDMIEAMARAVWAEMPVERGMGPTASSEIFAQAALSALEAMGCVVMPREPTMAMVEAGLFANENALLPAASCNDMRTAYRAMLAAALGETK</sequence>
<gene>
    <name evidence="1" type="ORF">UFOVP406_27</name>
</gene>
<name>A0A6J5M0P0_9CAUD</name>
<dbReference type="EMBL" id="LR796372">
    <property type="protein sequence ID" value="CAB4140465.1"/>
    <property type="molecule type" value="Genomic_DNA"/>
</dbReference>
<evidence type="ECO:0000313" key="1">
    <source>
        <dbReference type="EMBL" id="CAB4140465.1"/>
    </source>
</evidence>
<accession>A0A6J5M0P0</accession>